<feature type="region of interest" description="Disordered" evidence="4">
    <location>
        <begin position="219"/>
        <end position="241"/>
    </location>
</feature>
<dbReference type="InterPro" id="IPR011011">
    <property type="entry name" value="Znf_FYVE_PHD"/>
</dbReference>
<dbReference type="CDD" id="cd15505">
    <property type="entry name" value="PHD_ING"/>
    <property type="match status" value="1"/>
</dbReference>
<evidence type="ECO:0008006" key="8">
    <source>
        <dbReference type="Google" id="ProtNLM"/>
    </source>
</evidence>
<feature type="region of interest" description="Disordered" evidence="4">
    <location>
        <begin position="263"/>
        <end position="324"/>
    </location>
</feature>
<evidence type="ECO:0000256" key="1">
    <source>
        <dbReference type="ARBA" id="ARBA00023015"/>
    </source>
</evidence>
<keyword evidence="5" id="KW-0812">Transmembrane</keyword>
<accession>A0AAV8X438</accession>
<organism evidence="6 7">
    <name type="scientific">Rhamnusium bicolor</name>
    <dbReference type="NCBI Taxonomy" id="1586634"/>
    <lineage>
        <taxon>Eukaryota</taxon>
        <taxon>Metazoa</taxon>
        <taxon>Ecdysozoa</taxon>
        <taxon>Arthropoda</taxon>
        <taxon>Hexapoda</taxon>
        <taxon>Insecta</taxon>
        <taxon>Pterygota</taxon>
        <taxon>Neoptera</taxon>
        <taxon>Endopterygota</taxon>
        <taxon>Coleoptera</taxon>
        <taxon>Polyphaga</taxon>
        <taxon>Cucujiformia</taxon>
        <taxon>Chrysomeloidea</taxon>
        <taxon>Cerambycidae</taxon>
        <taxon>Lepturinae</taxon>
        <taxon>Rhagiini</taxon>
        <taxon>Rhamnusium</taxon>
    </lineage>
</organism>
<dbReference type="InterPro" id="IPR028651">
    <property type="entry name" value="ING_fam"/>
</dbReference>
<feature type="compositionally biased region" description="Polar residues" evidence="4">
    <location>
        <begin position="377"/>
        <end position="390"/>
    </location>
</feature>
<keyword evidence="7" id="KW-1185">Reference proteome</keyword>
<evidence type="ECO:0000256" key="3">
    <source>
        <dbReference type="PIRSR" id="PIRSR628651-50"/>
    </source>
</evidence>
<feature type="compositionally biased region" description="Basic residues" evidence="4">
    <location>
        <begin position="294"/>
        <end position="309"/>
    </location>
</feature>
<dbReference type="SUPFAM" id="SSF57903">
    <property type="entry name" value="FYVE/PHD zinc finger"/>
    <property type="match status" value="1"/>
</dbReference>
<dbReference type="PANTHER" id="PTHR10333:SF103">
    <property type="entry name" value="INHIBITOR OF GROWTH PROTEIN 3"/>
    <property type="match status" value="1"/>
</dbReference>
<evidence type="ECO:0000256" key="5">
    <source>
        <dbReference type="SAM" id="Phobius"/>
    </source>
</evidence>
<feature type="region of interest" description="Disordered" evidence="4">
    <location>
        <begin position="104"/>
        <end position="127"/>
    </location>
</feature>
<keyword evidence="2" id="KW-0804">Transcription</keyword>
<dbReference type="AlphaFoldDB" id="A0AAV8X438"/>
<feature type="non-terminal residue" evidence="6">
    <location>
        <position position="577"/>
    </location>
</feature>
<evidence type="ECO:0000313" key="7">
    <source>
        <dbReference type="Proteomes" id="UP001162156"/>
    </source>
</evidence>
<feature type="site" description="Histone H3K4me3 binding" evidence="3">
    <location>
        <position position="540"/>
    </location>
</feature>
<sequence>MKVSETNDEIENPSSVIQNIWDNFKTYQAKKEKLDNMFSEVEKAEQGFDIPVPIIAEELTAEIALRDHDYCIDPEKKIDTSLIEVKPALTMTESVDHDYCSPKIEPPLTEKVSPETTVEDNRKEGKTEKRVPRARLVIPVVTVILPAAHVVQIALAVLAQVVLVLPQKVLIQTVPQKKAEGNSRLGGNVGKSEQKKLNKDNENKVVDVVATDLPPVVVETPIRESDLETTESETDEEFYDKAPQKLAKKILEEKRQQLLAIMGPNNVPNGTFIESTSRPPTPPAGVVEEEEPKPKKKSKSKKRKKRKSERRSEMELEETREYTAETPSIPVPSYYQYHQPSTVAPITLSLSRNSPVPSQSATTPSIPMVYPKVHTETSYLRQDSSDSSLRASKRRRVPNKFYGYSSDEDQDKVPSSAPKWRKIEAPQAPRSPMVVPPITIKTTPQPPPQPTVEPISIRTGTHLSDFRVQRPRPKPVPPVRLLNSRPLEKDSATESNDSSSEEPPMLPKPNQPQLYCYCRCPYDEVSEMIGCDASDCAIEWFHFECVGIMVPRRDSGFALIVEKRSNKEGNYFNHKMI</sequence>
<proteinExistence type="predicted"/>
<keyword evidence="5" id="KW-1133">Transmembrane helix</keyword>
<evidence type="ECO:0000256" key="4">
    <source>
        <dbReference type="SAM" id="MobiDB-lite"/>
    </source>
</evidence>
<feature type="transmembrane region" description="Helical" evidence="5">
    <location>
        <begin position="136"/>
        <end position="165"/>
    </location>
</feature>
<evidence type="ECO:0000313" key="6">
    <source>
        <dbReference type="EMBL" id="KAJ8932741.1"/>
    </source>
</evidence>
<feature type="compositionally biased region" description="Low complexity" evidence="4">
    <location>
        <begin position="432"/>
        <end position="443"/>
    </location>
</feature>
<feature type="compositionally biased region" description="Polar residues" evidence="4">
    <location>
        <begin position="266"/>
        <end position="278"/>
    </location>
</feature>
<dbReference type="Proteomes" id="UP001162156">
    <property type="component" value="Unassembled WGS sequence"/>
</dbReference>
<evidence type="ECO:0000256" key="2">
    <source>
        <dbReference type="ARBA" id="ARBA00023163"/>
    </source>
</evidence>
<dbReference type="InterPro" id="IPR013083">
    <property type="entry name" value="Znf_RING/FYVE/PHD"/>
</dbReference>
<keyword evidence="5" id="KW-0472">Membrane</keyword>
<comment type="caution">
    <text evidence="6">The sequence shown here is derived from an EMBL/GenBank/DDBJ whole genome shotgun (WGS) entry which is preliminary data.</text>
</comment>
<feature type="site" description="Histone H3K4me3 binding" evidence="3">
    <location>
        <position position="528"/>
    </location>
</feature>
<feature type="region of interest" description="Disordered" evidence="4">
    <location>
        <begin position="377"/>
        <end position="507"/>
    </location>
</feature>
<feature type="site" description="Histone H3K4me3 binding" evidence="3">
    <location>
        <position position="515"/>
    </location>
</feature>
<keyword evidence="1" id="KW-0805">Transcription regulation</keyword>
<gene>
    <name evidence="6" type="ORF">NQ314_014438</name>
</gene>
<feature type="compositionally biased region" description="Acidic residues" evidence="4">
    <location>
        <begin position="227"/>
        <end position="238"/>
    </location>
</feature>
<protein>
    <recommendedName>
        <fullName evidence="8">Zinc finger PHD-type domain-containing protein</fullName>
    </recommendedName>
</protein>
<dbReference type="Gene3D" id="3.30.40.10">
    <property type="entry name" value="Zinc/RING finger domain, C3HC4 (zinc finger)"/>
    <property type="match status" value="1"/>
</dbReference>
<feature type="site" description="Histone H3K4me3 binding" evidence="3">
    <location>
        <position position="532"/>
    </location>
</feature>
<feature type="compositionally biased region" description="Basic and acidic residues" evidence="4">
    <location>
        <begin position="310"/>
        <end position="323"/>
    </location>
</feature>
<reference evidence="6" key="1">
    <citation type="journal article" date="2023" name="Insect Mol. Biol.">
        <title>Genome sequencing provides insights into the evolution of gene families encoding plant cell wall-degrading enzymes in longhorned beetles.</title>
        <authorList>
            <person name="Shin N.R."/>
            <person name="Okamura Y."/>
            <person name="Kirsch R."/>
            <person name="Pauchet Y."/>
        </authorList>
    </citation>
    <scope>NUCLEOTIDE SEQUENCE</scope>
    <source>
        <strain evidence="6">RBIC_L_NR</strain>
    </source>
</reference>
<dbReference type="PANTHER" id="PTHR10333">
    <property type="entry name" value="INHIBITOR OF GROWTH PROTEIN"/>
    <property type="match status" value="1"/>
</dbReference>
<name>A0AAV8X438_9CUCU</name>
<dbReference type="EMBL" id="JANEYF010003969">
    <property type="protein sequence ID" value="KAJ8932741.1"/>
    <property type="molecule type" value="Genomic_DNA"/>
</dbReference>